<sequence length="1026" mass="111186">MSVRERLEEALTSTIGHGLPPTTTTGEGHWADRTPSVGDLPMTAQDGGMRSGEGSSVFVQSETDTTPRQPVSATTTHSRSGSAWTGFGLWSYATGGAKAGRRGEELVSAVRENDTPTTRTTRTTLPPQTPVPSTSTPAPPSSFSTPAKQHRRSRAGSIFSLRQQPSASSSSPSGKGTPRTIAFEPAASAAVAAPDRRNVNASHAAGSEVSLDELREMPVVGDGEDWHEDTHGDDDEWDDRAQEREEGVGVVAARVTDNRATTRNAYPAGEGNNGTADHRHHHYHQHHYHLRQPRRSRQRGARGGSGTTTITPPPTMIPTPSNDPHALPLPQKQHQPLPLTTPRARRAEEVTGGAARQSLLRTLSNLPLPPSHSNTPVAGASISTNRDASAGTVGSTVSELLTRGNRSGSVASGMSFIDPFTSSGGDGGTSTQQRRRSRASTLLPGGGGGGARGLHTPGTEGEGEGLVRAVEMEALIKPRDRPPAMLLRRATTNMASGDDINRTSSPSAPNGRTTPTPTTAAVTTDPANVAKVPSRFGGADVRSLEPYIDRYGFVYHLKYVQMLLDLQQGIGDMDGSEEEEEEKEEKEEEGQVQKQAGDHVVPPHMIEVESGGKPTVGRSRSRTIATFNPSPSRPTISSSNDHVVTVPPPAAATPPPPTGSISLRARKAKLDQLAAKYRRPLVSLLGQLSEMHDKQEQERMKRWQQFLRYRSQRLPAALARGGGTEEGGQEDVIGVAHMGDGKIGRDVMKRFTSLVHRTGIPMALRASVWAECSGAKEAFTPGEYQEILAVHHGDQHPTLVEIEKDVRRTFPTNVFFGGDGVGCEKLRRCLSAYAWRDPQIGYCQGMNLIAATLLLTYDDEEQAYWTFVSIIKNMLPDDWFTSSLQGSMIEQAVIGDLVATLLPDVEVHLLSLGVDLSAITFGWILSLFANCLPFETLLRIWDCFMVEGRDVIPCTVIAILRLGEEGILASENVEELFEYLNTITERLWTADRLVSEQFKNSITSTELDRRRKDHLKLITSTPEVKH</sequence>
<dbReference type="Proteomes" id="UP001241377">
    <property type="component" value="Unassembled WGS sequence"/>
</dbReference>
<evidence type="ECO:0000313" key="1">
    <source>
        <dbReference type="EMBL" id="KAJ9112855.1"/>
    </source>
</evidence>
<gene>
    <name evidence="1" type="ORF">QFC19_000410</name>
</gene>
<keyword evidence="2" id="KW-1185">Reference proteome</keyword>
<evidence type="ECO:0000313" key="2">
    <source>
        <dbReference type="Proteomes" id="UP001241377"/>
    </source>
</evidence>
<accession>A0ACC2WM79</accession>
<name>A0ACC2WM79_9TREE</name>
<protein>
    <submittedName>
        <fullName evidence="1">Uncharacterized protein</fullName>
    </submittedName>
</protein>
<reference evidence="1" key="1">
    <citation type="submission" date="2023-04" db="EMBL/GenBank/DDBJ databases">
        <title>Draft Genome sequencing of Naganishia species isolated from polar environments using Oxford Nanopore Technology.</title>
        <authorList>
            <person name="Leo P."/>
            <person name="Venkateswaran K."/>
        </authorList>
    </citation>
    <scope>NUCLEOTIDE SEQUENCE</scope>
    <source>
        <strain evidence="1">MNA-CCFEE 5261</strain>
    </source>
</reference>
<proteinExistence type="predicted"/>
<dbReference type="EMBL" id="JASBWR010000003">
    <property type="protein sequence ID" value="KAJ9112855.1"/>
    <property type="molecule type" value="Genomic_DNA"/>
</dbReference>
<organism evidence="1 2">
    <name type="scientific">Naganishia cerealis</name>
    <dbReference type="NCBI Taxonomy" id="610337"/>
    <lineage>
        <taxon>Eukaryota</taxon>
        <taxon>Fungi</taxon>
        <taxon>Dikarya</taxon>
        <taxon>Basidiomycota</taxon>
        <taxon>Agaricomycotina</taxon>
        <taxon>Tremellomycetes</taxon>
        <taxon>Filobasidiales</taxon>
        <taxon>Filobasidiaceae</taxon>
        <taxon>Naganishia</taxon>
    </lineage>
</organism>
<comment type="caution">
    <text evidence="1">The sequence shown here is derived from an EMBL/GenBank/DDBJ whole genome shotgun (WGS) entry which is preliminary data.</text>
</comment>